<comment type="caution">
    <text evidence="2">The sequence shown here is derived from an EMBL/GenBank/DDBJ whole genome shotgun (WGS) entry which is preliminary data.</text>
</comment>
<dbReference type="GO" id="GO:0016787">
    <property type="term" value="F:hydrolase activity"/>
    <property type="evidence" value="ECO:0007669"/>
    <property type="project" value="UniProtKB-KW"/>
</dbReference>
<protein>
    <submittedName>
        <fullName evidence="2">Alpha/beta hydrolase</fullName>
    </submittedName>
</protein>
<dbReference type="PANTHER" id="PTHR43194">
    <property type="entry name" value="HYDROLASE ALPHA/BETA FOLD FAMILY"/>
    <property type="match status" value="1"/>
</dbReference>
<sequence>MPTAISKDGTAIAYDKTGKGPAIILVNGALAHRNFYGEKDLADILAKDFTVIYFDRRGRGESADTKPYTVEKEIEDIAALIDEAGGKAYLYGVSSGAALSLHAAEKLGPEKVIKLALYEPPYGSANAKQFAGQKKQINELITAGKPGEAVAAFLESTGATPDQIADMKKSPEWREMERLGPTLAYDFEVLGDGSIPADVAKRIMMPTQVMYGEKSFDFMHETVETLGKIIPGAVRKTLRDQAHQVSPEAIAPILKEFFE</sequence>
<dbReference type="EMBL" id="RMBX01000007">
    <property type="protein sequence ID" value="RPD40520.1"/>
    <property type="molecule type" value="Genomic_DNA"/>
</dbReference>
<dbReference type="PANTHER" id="PTHR43194:SF2">
    <property type="entry name" value="PEROXISOMAL MEMBRANE PROTEIN LPX1"/>
    <property type="match status" value="1"/>
</dbReference>
<dbReference type="InterPro" id="IPR050228">
    <property type="entry name" value="Carboxylesterase_BioH"/>
</dbReference>
<evidence type="ECO:0000313" key="3">
    <source>
        <dbReference type="Proteomes" id="UP000279089"/>
    </source>
</evidence>
<dbReference type="Pfam" id="PF12697">
    <property type="entry name" value="Abhydrolase_6"/>
    <property type="match status" value="1"/>
</dbReference>
<organism evidence="2 3">
    <name type="scientific">Chitinophaga barathri</name>
    <dbReference type="NCBI Taxonomy" id="1647451"/>
    <lineage>
        <taxon>Bacteria</taxon>
        <taxon>Pseudomonadati</taxon>
        <taxon>Bacteroidota</taxon>
        <taxon>Chitinophagia</taxon>
        <taxon>Chitinophagales</taxon>
        <taxon>Chitinophagaceae</taxon>
        <taxon>Chitinophaga</taxon>
    </lineage>
</organism>
<dbReference type="OrthoDB" id="135231at2"/>
<evidence type="ECO:0000313" key="2">
    <source>
        <dbReference type="EMBL" id="RPD40520.1"/>
    </source>
</evidence>
<keyword evidence="3" id="KW-1185">Reference proteome</keyword>
<dbReference type="AlphaFoldDB" id="A0A3N4MKA7"/>
<name>A0A3N4MKA7_9BACT</name>
<dbReference type="Gene3D" id="3.40.50.1820">
    <property type="entry name" value="alpha/beta hydrolase"/>
    <property type="match status" value="1"/>
</dbReference>
<dbReference type="RefSeq" id="WP_120517162.1">
    <property type="nucleotide sequence ID" value="NZ_QXZY01000008.1"/>
</dbReference>
<evidence type="ECO:0000259" key="1">
    <source>
        <dbReference type="Pfam" id="PF12697"/>
    </source>
</evidence>
<dbReference type="Proteomes" id="UP000279089">
    <property type="component" value="Unassembled WGS sequence"/>
</dbReference>
<dbReference type="InterPro" id="IPR029058">
    <property type="entry name" value="AB_hydrolase_fold"/>
</dbReference>
<proteinExistence type="predicted"/>
<accession>A0A3N4MKA7</accession>
<gene>
    <name evidence="2" type="ORF">EG028_14540</name>
</gene>
<dbReference type="InterPro" id="IPR000073">
    <property type="entry name" value="AB_hydrolase_1"/>
</dbReference>
<keyword evidence="2" id="KW-0378">Hydrolase</keyword>
<reference evidence="3" key="1">
    <citation type="submission" date="2018-11" db="EMBL/GenBank/DDBJ databases">
        <title>Chitinophaga lutea sp.nov., isolate from arsenic contaminated soil.</title>
        <authorList>
            <person name="Zong Y."/>
        </authorList>
    </citation>
    <scope>NUCLEOTIDE SEQUENCE [LARGE SCALE GENOMIC DNA]</scope>
    <source>
        <strain evidence="3">YLT18</strain>
    </source>
</reference>
<dbReference type="SUPFAM" id="SSF53474">
    <property type="entry name" value="alpha/beta-Hydrolases"/>
    <property type="match status" value="1"/>
</dbReference>
<feature type="domain" description="AB hydrolase-1" evidence="1">
    <location>
        <begin position="23"/>
        <end position="226"/>
    </location>
</feature>